<reference evidence="1" key="1">
    <citation type="submission" date="2019-08" db="EMBL/GenBank/DDBJ databases">
        <title>Comparative genome analysis confer to the adaptation heavy metal polluted environment.</title>
        <authorList>
            <person name="Li Y."/>
        </authorList>
    </citation>
    <scope>NUCLEOTIDE SEQUENCE [LARGE SCALE GENOMIC DNA]</scope>
    <source>
        <strain evidence="1">P1</strain>
    </source>
</reference>
<protein>
    <submittedName>
        <fullName evidence="1">Uncharacterized protein</fullName>
    </submittedName>
</protein>
<dbReference type="AlphaFoldDB" id="A0A5C1HVZ4"/>
<name>A0A5C1HVZ4_9SPHI</name>
<evidence type="ECO:0000313" key="1">
    <source>
        <dbReference type="EMBL" id="QEM09251.1"/>
    </source>
</evidence>
<dbReference type="Proteomes" id="UP000251402">
    <property type="component" value="Chromosome"/>
</dbReference>
<dbReference type="RefSeq" id="WP_112575174.1">
    <property type="nucleotide sequence ID" value="NZ_CP043450.1"/>
</dbReference>
<accession>A0A5C1HVZ4</accession>
<keyword evidence="2" id="KW-1185">Reference proteome</keyword>
<sequence length="164" mass="19151">MPGQKLTKEEKIIELNKFRDLVLATIDYLLADSSTTVKTESFDSNEYFDWLKGQAIEHHNHGRLTRLKQWFRDLTEPIIEGRNLNFNGYLYNKTGYKVNVFDNYFKRVEAIIERGKVTTNNQFYDIGLMINQLCNEQSMNKEKIQILNDLLSAYESGNPTKNAT</sequence>
<dbReference type="EMBL" id="CP043450">
    <property type="protein sequence ID" value="QEM09251.1"/>
    <property type="molecule type" value="Genomic_DNA"/>
</dbReference>
<gene>
    <name evidence="1" type="ORF">DEO27_004210</name>
</gene>
<organism evidence="1 2">
    <name type="scientific">Mucilaginibacter rubeus</name>
    <dbReference type="NCBI Taxonomy" id="2027860"/>
    <lineage>
        <taxon>Bacteria</taxon>
        <taxon>Pseudomonadati</taxon>
        <taxon>Bacteroidota</taxon>
        <taxon>Sphingobacteriia</taxon>
        <taxon>Sphingobacteriales</taxon>
        <taxon>Sphingobacteriaceae</taxon>
        <taxon>Mucilaginibacter</taxon>
    </lineage>
</organism>
<dbReference type="OrthoDB" id="1454177at2"/>
<dbReference type="KEGG" id="mrub:DEO27_004210"/>
<evidence type="ECO:0000313" key="2">
    <source>
        <dbReference type="Proteomes" id="UP000251402"/>
    </source>
</evidence>
<proteinExistence type="predicted"/>